<name>A0A1G1W019_9BACT</name>
<organism evidence="2 3">
    <name type="scientific">Candidatus Woykebacteria bacterium GWA1_44_8</name>
    <dbReference type="NCBI Taxonomy" id="1802591"/>
    <lineage>
        <taxon>Bacteria</taxon>
        <taxon>Candidatus Woykeibacteriota</taxon>
    </lineage>
</organism>
<accession>A0A1G1W019</accession>
<evidence type="ECO:0000259" key="1">
    <source>
        <dbReference type="PROSITE" id="PS51782"/>
    </source>
</evidence>
<dbReference type="PANTHER" id="PTHR34700:SF4">
    <property type="entry name" value="PHAGE-LIKE ELEMENT PBSX PROTEIN XKDP"/>
    <property type="match status" value="1"/>
</dbReference>
<evidence type="ECO:0000313" key="2">
    <source>
        <dbReference type="EMBL" id="OGY20983.1"/>
    </source>
</evidence>
<reference evidence="2 3" key="1">
    <citation type="journal article" date="2016" name="Nat. Commun.">
        <title>Thousands of microbial genomes shed light on interconnected biogeochemical processes in an aquifer system.</title>
        <authorList>
            <person name="Anantharaman K."/>
            <person name="Brown C.T."/>
            <person name="Hug L.A."/>
            <person name="Sharon I."/>
            <person name="Castelle C.J."/>
            <person name="Probst A.J."/>
            <person name="Thomas B.C."/>
            <person name="Singh A."/>
            <person name="Wilkins M.J."/>
            <person name="Karaoz U."/>
            <person name="Brodie E.L."/>
            <person name="Williams K.H."/>
            <person name="Hubbard S.S."/>
            <person name="Banfield J.F."/>
        </authorList>
    </citation>
    <scope>NUCLEOTIDE SEQUENCE [LARGE SCALE GENOMIC DNA]</scope>
</reference>
<dbReference type="CDD" id="cd00118">
    <property type="entry name" value="LysM"/>
    <property type="match status" value="2"/>
</dbReference>
<dbReference type="Pfam" id="PF01476">
    <property type="entry name" value="LysM"/>
    <property type="match status" value="2"/>
</dbReference>
<dbReference type="SUPFAM" id="SSF54106">
    <property type="entry name" value="LysM domain"/>
    <property type="match status" value="1"/>
</dbReference>
<comment type="caution">
    <text evidence="2">The sequence shown here is derived from an EMBL/GenBank/DDBJ whole genome shotgun (WGS) entry which is preliminary data.</text>
</comment>
<dbReference type="STRING" id="1802591.A2113_01615"/>
<proteinExistence type="predicted"/>
<dbReference type="PROSITE" id="PS51782">
    <property type="entry name" value="LYSM"/>
    <property type="match status" value="2"/>
</dbReference>
<sequence length="106" mass="11735">MVRGDNLWKISTRLYGTGYNWVLVARENKLANPNIIHAGNVLTVPKAEAQERTYTVVKGDSLWGIAQAYYGSGYQWFKIRDANSGKVGTLSNGRPLITPSQVLVIP</sequence>
<dbReference type="Gene3D" id="3.10.350.10">
    <property type="entry name" value="LysM domain"/>
    <property type="match status" value="2"/>
</dbReference>
<dbReference type="Proteomes" id="UP000176299">
    <property type="component" value="Unassembled WGS sequence"/>
</dbReference>
<dbReference type="PANTHER" id="PTHR34700">
    <property type="entry name" value="POTASSIUM BINDING PROTEIN KBP"/>
    <property type="match status" value="1"/>
</dbReference>
<evidence type="ECO:0000313" key="3">
    <source>
        <dbReference type="Proteomes" id="UP000176299"/>
    </source>
</evidence>
<dbReference type="InterPro" id="IPR036779">
    <property type="entry name" value="LysM_dom_sf"/>
</dbReference>
<dbReference type="EMBL" id="MHCN01000019">
    <property type="protein sequence ID" value="OGY20983.1"/>
    <property type="molecule type" value="Genomic_DNA"/>
</dbReference>
<dbReference type="InterPro" id="IPR018392">
    <property type="entry name" value="LysM"/>
</dbReference>
<dbReference type="InterPro" id="IPR052196">
    <property type="entry name" value="Bact_Kbp"/>
</dbReference>
<dbReference type="AlphaFoldDB" id="A0A1G1W019"/>
<gene>
    <name evidence="2" type="ORF">A2113_01615</name>
</gene>
<feature type="domain" description="LysM" evidence="1">
    <location>
        <begin position="52"/>
        <end position="105"/>
    </location>
</feature>
<protein>
    <recommendedName>
        <fullName evidence="1">LysM domain-containing protein</fullName>
    </recommendedName>
</protein>
<dbReference type="SMART" id="SM00257">
    <property type="entry name" value="LysM"/>
    <property type="match status" value="2"/>
</dbReference>
<feature type="domain" description="LysM" evidence="1">
    <location>
        <begin position="1"/>
        <end position="44"/>
    </location>
</feature>